<accession>A0A6M3L289</accession>
<protein>
    <submittedName>
        <fullName evidence="2">Uncharacterized protein</fullName>
    </submittedName>
</protein>
<name>A0A6M3L289_9ZZZZ</name>
<proteinExistence type="predicted"/>
<dbReference type="AlphaFoldDB" id="A0A6M3L289"/>
<reference evidence="2" key="1">
    <citation type="submission" date="2020-03" db="EMBL/GenBank/DDBJ databases">
        <title>The deep terrestrial virosphere.</title>
        <authorList>
            <person name="Holmfeldt K."/>
            <person name="Nilsson E."/>
            <person name="Simone D."/>
            <person name="Lopez-Fernandez M."/>
            <person name="Wu X."/>
            <person name="de Brujin I."/>
            <person name="Lundin D."/>
            <person name="Andersson A."/>
            <person name="Bertilsson S."/>
            <person name="Dopson M."/>
        </authorList>
    </citation>
    <scope>NUCLEOTIDE SEQUENCE</scope>
    <source>
        <strain evidence="2">MM415B02861</strain>
    </source>
</reference>
<evidence type="ECO:0000313" key="2">
    <source>
        <dbReference type="EMBL" id="QJA87962.1"/>
    </source>
</evidence>
<gene>
    <name evidence="2" type="ORF">MM415B02861_0003</name>
</gene>
<dbReference type="EMBL" id="MT142744">
    <property type="protein sequence ID" value="QJA87962.1"/>
    <property type="molecule type" value="Genomic_DNA"/>
</dbReference>
<evidence type="ECO:0000256" key="1">
    <source>
        <dbReference type="SAM" id="MobiDB-lite"/>
    </source>
</evidence>
<organism evidence="2">
    <name type="scientific">viral metagenome</name>
    <dbReference type="NCBI Taxonomy" id="1070528"/>
    <lineage>
        <taxon>unclassified sequences</taxon>
        <taxon>metagenomes</taxon>
        <taxon>organismal metagenomes</taxon>
    </lineage>
</organism>
<sequence length="73" mass="7860">MAEFIARWFTPSDSDQSGMVGSGPARKPQVSPAQAGGAKAKKKKTQTKYAGQESRLNMFTDEAEIAKKTLLGQ</sequence>
<feature type="region of interest" description="Disordered" evidence="1">
    <location>
        <begin position="7"/>
        <end position="53"/>
    </location>
</feature>